<keyword evidence="11 17" id="KW-1133">Transmembrane helix</keyword>
<evidence type="ECO:0000256" key="13">
    <source>
        <dbReference type="ARBA" id="ARBA00023075"/>
    </source>
</evidence>
<evidence type="ECO:0000256" key="3">
    <source>
        <dbReference type="ARBA" id="ARBA00009025"/>
    </source>
</evidence>
<proteinExistence type="inferred from homology"/>
<keyword evidence="10 17" id="KW-0249">Electron transport</keyword>
<dbReference type="GO" id="GO:0015990">
    <property type="term" value="P:electron transport coupled proton transport"/>
    <property type="evidence" value="ECO:0007669"/>
    <property type="project" value="TreeGrafter"/>
</dbReference>
<feature type="transmembrane region" description="Helical" evidence="17">
    <location>
        <begin position="16"/>
        <end position="39"/>
    </location>
</feature>
<dbReference type="GO" id="GO:0003954">
    <property type="term" value="F:NADH dehydrogenase activity"/>
    <property type="evidence" value="ECO:0007669"/>
    <property type="project" value="TreeGrafter"/>
</dbReference>
<dbReference type="InterPro" id="IPR003918">
    <property type="entry name" value="NADH_UbQ_OxRdtase"/>
</dbReference>
<comment type="function">
    <text evidence="1">Core subunit of the mitochondrial membrane respiratory chain NADH dehydrogenase (Complex I) that is believed to belong to the minimal assembly required for catalysis. Complex I functions in the transfer of electrons from NADH to the respiratory chain. The immediate electron acceptor for the enzyme is believed to be ubiquinone.</text>
</comment>
<feature type="transmembrane region" description="Helical" evidence="17">
    <location>
        <begin position="177"/>
        <end position="197"/>
    </location>
</feature>
<evidence type="ECO:0000256" key="12">
    <source>
        <dbReference type="ARBA" id="ARBA00023027"/>
    </source>
</evidence>
<evidence type="ECO:0000256" key="2">
    <source>
        <dbReference type="ARBA" id="ARBA00004225"/>
    </source>
</evidence>
<dbReference type="EC" id="7.1.1.2" evidence="4 17"/>
<dbReference type="GO" id="GO:0031966">
    <property type="term" value="C:mitochondrial membrane"/>
    <property type="evidence" value="ECO:0007669"/>
    <property type="project" value="UniProtKB-SubCell"/>
</dbReference>
<dbReference type="InterPro" id="IPR000260">
    <property type="entry name" value="NADH4_N"/>
</dbReference>
<evidence type="ECO:0000256" key="17">
    <source>
        <dbReference type="RuleBase" id="RU003297"/>
    </source>
</evidence>
<evidence type="ECO:0000256" key="14">
    <source>
        <dbReference type="ARBA" id="ARBA00023128"/>
    </source>
</evidence>
<evidence type="ECO:0000256" key="1">
    <source>
        <dbReference type="ARBA" id="ARBA00003257"/>
    </source>
</evidence>
<keyword evidence="6 17" id="KW-0813">Transport</keyword>
<evidence type="ECO:0000313" key="20">
    <source>
        <dbReference type="EMBL" id="QHD19760.1"/>
    </source>
</evidence>
<dbReference type="PRINTS" id="PR01437">
    <property type="entry name" value="NUOXDRDTASE4"/>
</dbReference>
<keyword evidence="7 17" id="KW-0679">Respiratory chain</keyword>
<keyword evidence="8 17" id="KW-0812">Transmembrane</keyword>
<evidence type="ECO:0000256" key="11">
    <source>
        <dbReference type="ARBA" id="ARBA00022989"/>
    </source>
</evidence>
<dbReference type="PANTHER" id="PTHR43507">
    <property type="entry name" value="NADH-UBIQUINONE OXIDOREDUCTASE CHAIN 4"/>
    <property type="match status" value="1"/>
</dbReference>
<feature type="transmembrane region" description="Helical" evidence="17">
    <location>
        <begin position="80"/>
        <end position="99"/>
    </location>
</feature>
<evidence type="ECO:0000259" key="18">
    <source>
        <dbReference type="Pfam" id="PF00361"/>
    </source>
</evidence>
<feature type="transmembrane region" description="Helical" evidence="17">
    <location>
        <begin position="323"/>
        <end position="342"/>
    </location>
</feature>
<name>A0A6B9MXC0_9CUCU</name>
<evidence type="ECO:0000256" key="16">
    <source>
        <dbReference type="ARBA" id="ARBA00049551"/>
    </source>
</evidence>
<dbReference type="AlphaFoldDB" id="A0A6B9MXC0"/>
<dbReference type="PANTHER" id="PTHR43507:SF20">
    <property type="entry name" value="NADH-UBIQUINONE OXIDOREDUCTASE CHAIN 4"/>
    <property type="match status" value="1"/>
</dbReference>
<dbReference type="GO" id="GO:0008137">
    <property type="term" value="F:NADH dehydrogenase (ubiquinone) activity"/>
    <property type="evidence" value="ECO:0007669"/>
    <property type="project" value="UniProtKB-UniRule"/>
</dbReference>
<organism evidence="20">
    <name type="scientific">Chilocorus bipustulatus</name>
    <dbReference type="NCBI Taxonomy" id="703257"/>
    <lineage>
        <taxon>Eukaryota</taxon>
        <taxon>Metazoa</taxon>
        <taxon>Ecdysozoa</taxon>
        <taxon>Arthropoda</taxon>
        <taxon>Hexapoda</taxon>
        <taxon>Insecta</taxon>
        <taxon>Pterygota</taxon>
        <taxon>Neoptera</taxon>
        <taxon>Endopterygota</taxon>
        <taxon>Coleoptera</taxon>
        <taxon>Polyphaga</taxon>
        <taxon>Cucujiformia</taxon>
        <taxon>Coccinelloidea</taxon>
        <taxon>Coccinellidae</taxon>
        <taxon>Chilocorinae</taxon>
        <taxon>Chilocorini</taxon>
        <taxon>Chilocorus</taxon>
    </lineage>
</organism>
<dbReference type="InterPro" id="IPR001750">
    <property type="entry name" value="ND/Mrp_TM"/>
</dbReference>
<feature type="transmembrane region" description="Helical" evidence="17">
    <location>
        <begin position="402"/>
        <end position="423"/>
    </location>
</feature>
<gene>
    <name evidence="20" type="primary">nad4</name>
</gene>
<evidence type="ECO:0000259" key="19">
    <source>
        <dbReference type="Pfam" id="PF01059"/>
    </source>
</evidence>
<feature type="transmembrane region" description="Helical" evidence="17">
    <location>
        <begin position="362"/>
        <end position="390"/>
    </location>
</feature>
<feature type="transmembrane region" description="Helical" evidence="17">
    <location>
        <begin position="139"/>
        <end position="157"/>
    </location>
</feature>
<comment type="function">
    <text evidence="17">Core subunit of the mitochondrial membrane respiratory chain NADH dehydrogenase (Complex I) which catalyzes electron transfer from NADH through the respiratory chain, using ubiquinone as an electron acceptor. Essential for the catalytic activity and assembly of complex I.</text>
</comment>
<evidence type="ECO:0000256" key="4">
    <source>
        <dbReference type="ARBA" id="ARBA00012944"/>
    </source>
</evidence>
<comment type="subcellular location">
    <subcellularLocation>
        <location evidence="2 17">Mitochondrion membrane</location>
        <topology evidence="2 17">Multi-pass membrane protein</topology>
    </subcellularLocation>
</comment>
<feature type="transmembrane region" description="Helical" evidence="17">
    <location>
        <begin position="240"/>
        <end position="259"/>
    </location>
</feature>
<feature type="transmembrane region" description="Helical" evidence="17">
    <location>
        <begin position="51"/>
        <end position="68"/>
    </location>
</feature>
<protein>
    <recommendedName>
        <fullName evidence="5 17">NADH-ubiquinone oxidoreductase chain 4</fullName>
        <ecNumber evidence="4 17">7.1.1.2</ecNumber>
    </recommendedName>
</protein>
<evidence type="ECO:0000256" key="10">
    <source>
        <dbReference type="ARBA" id="ARBA00022982"/>
    </source>
</evidence>
<feature type="transmembrane region" description="Helical" evidence="17">
    <location>
        <begin position="291"/>
        <end position="311"/>
    </location>
</feature>
<comment type="catalytic activity">
    <reaction evidence="16 17">
        <text>a ubiquinone + NADH + 5 H(+)(in) = a ubiquinol + NAD(+) + 4 H(+)(out)</text>
        <dbReference type="Rhea" id="RHEA:29091"/>
        <dbReference type="Rhea" id="RHEA-COMP:9565"/>
        <dbReference type="Rhea" id="RHEA-COMP:9566"/>
        <dbReference type="ChEBI" id="CHEBI:15378"/>
        <dbReference type="ChEBI" id="CHEBI:16389"/>
        <dbReference type="ChEBI" id="CHEBI:17976"/>
        <dbReference type="ChEBI" id="CHEBI:57540"/>
        <dbReference type="ChEBI" id="CHEBI:57945"/>
        <dbReference type="EC" id="7.1.1.2"/>
    </reaction>
</comment>
<evidence type="ECO:0000256" key="8">
    <source>
        <dbReference type="ARBA" id="ARBA00022692"/>
    </source>
</evidence>
<evidence type="ECO:0000256" key="15">
    <source>
        <dbReference type="ARBA" id="ARBA00023136"/>
    </source>
</evidence>
<comment type="similarity">
    <text evidence="3 17">Belongs to the complex I subunit 4 family.</text>
</comment>
<reference evidence="20" key="1">
    <citation type="journal article" date="2019" name="Int. J. Biol. Macromol.">
        <title>The mitochondrial genomes of ladybird beetles and implications for evolution and phylogeny.</title>
        <authorList>
            <person name="Song N."/>
            <person name="Li X."/>
            <person name="Yin X."/>
            <person name="Li X."/>
            <person name="Xi Y."/>
        </authorList>
    </citation>
    <scope>NUCLEOTIDE SEQUENCE</scope>
</reference>
<dbReference type="GO" id="GO:0048039">
    <property type="term" value="F:ubiquinone binding"/>
    <property type="evidence" value="ECO:0007669"/>
    <property type="project" value="TreeGrafter"/>
</dbReference>
<keyword evidence="15 17" id="KW-0472">Membrane</keyword>
<dbReference type="GO" id="GO:0042773">
    <property type="term" value="P:ATP synthesis coupled electron transport"/>
    <property type="evidence" value="ECO:0007669"/>
    <property type="project" value="InterPro"/>
</dbReference>
<dbReference type="EMBL" id="MN053054">
    <property type="protein sequence ID" value="QHD19760.1"/>
    <property type="molecule type" value="Genomic_DNA"/>
</dbReference>
<keyword evidence="13 17" id="KW-0830">Ubiquinone</keyword>
<sequence>MLMILFFLIPLSFKNFYWMIQLWMIFLFMYFFFFCPLNFTSFISFNLGFDFISYFLILLSLWISFLMLMASEKVFKMNNFSNMFILMISVLLMILILTFMSLNMFLFYLFFEFSLIPTFIIILGWGYQPERIQAGMYMFFYMIIASLPMLLFMFYFYKNFYSMSFLFNFELNSLLMFFMVNMVFLVKIPMFIVHLWLPKAHVEAPVSGSMILAGVMLKLGGYGLLRFMKLFLKLGLKLNLFFINISILGGILISLLCLRQGDMKSLIAYSSVVHMGLMISGLMTFTNWGMVGSLVMMISHGLCSSGMFVLVNLNYERFMSRSILINKGMINIAPSLTFWWFMLVSSNMAFPPSLNLFSELMLISSLVSFSMVLMILLMLVSFFSAVYSLYLYSYSQHGFSYLGLYSFFNISMREYLLLFLHWLPLNMLFLKMDLFNF</sequence>
<feature type="transmembrane region" description="Helical" evidence="17">
    <location>
        <begin position="266"/>
        <end position="285"/>
    </location>
</feature>
<keyword evidence="14 17" id="KW-0496">Mitochondrion</keyword>
<accession>A0A6B9MXC0</accession>
<evidence type="ECO:0000256" key="6">
    <source>
        <dbReference type="ARBA" id="ARBA00022448"/>
    </source>
</evidence>
<feature type="transmembrane region" description="Helical" evidence="17">
    <location>
        <begin position="105"/>
        <end position="127"/>
    </location>
</feature>
<geneLocation type="mitochondrion" evidence="20"/>
<keyword evidence="9" id="KW-1278">Translocase</keyword>
<dbReference type="Pfam" id="PF00361">
    <property type="entry name" value="Proton_antipo_M"/>
    <property type="match status" value="1"/>
</dbReference>
<evidence type="ECO:0000256" key="9">
    <source>
        <dbReference type="ARBA" id="ARBA00022967"/>
    </source>
</evidence>
<feature type="domain" description="NADH:quinone oxidoreductase/Mrp antiporter transmembrane" evidence="18">
    <location>
        <begin position="101"/>
        <end position="383"/>
    </location>
</feature>
<keyword evidence="12 17" id="KW-0520">NAD</keyword>
<feature type="domain" description="NADH:ubiquinone oxidoreductase chain 4 N-terminal" evidence="19">
    <location>
        <begin position="2"/>
        <end position="98"/>
    </location>
</feature>
<feature type="transmembrane region" description="Helical" evidence="17">
    <location>
        <begin position="209"/>
        <end position="228"/>
    </location>
</feature>
<evidence type="ECO:0000256" key="5">
    <source>
        <dbReference type="ARBA" id="ARBA00021006"/>
    </source>
</evidence>
<evidence type="ECO:0000256" key="7">
    <source>
        <dbReference type="ARBA" id="ARBA00022660"/>
    </source>
</evidence>
<dbReference type="Pfam" id="PF01059">
    <property type="entry name" value="Oxidored_q5_N"/>
    <property type="match status" value="1"/>
</dbReference>